<organism evidence="5 6">
    <name type="scientific">Rotaria magnacalcarata</name>
    <dbReference type="NCBI Taxonomy" id="392030"/>
    <lineage>
        <taxon>Eukaryota</taxon>
        <taxon>Metazoa</taxon>
        <taxon>Spiralia</taxon>
        <taxon>Gnathifera</taxon>
        <taxon>Rotifera</taxon>
        <taxon>Eurotatoria</taxon>
        <taxon>Bdelloidea</taxon>
        <taxon>Philodinida</taxon>
        <taxon>Philodinidae</taxon>
        <taxon>Rotaria</taxon>
    </lineage>
</organism>
<keyword evidence="1" id="KW-0343">GTPase activation</keyword>
<sequence length="760" mass="86073">MSNETIQGTTRVKCLAEAHIKSKLVNNKLRRLCSVDNCKKLAQRKYLCAKHLTENKRQPAIQTITTFHQPSASLSTENSRNMFYNPTNAVSSQYHDVVLNTIDEFDDDHRKPMLSHPIGQNIGVISTNESSECTYDNIKSIDQVGIGRSSISVTVPGTSTDAFCETALNNNTTIDMKTCEYRFLPENGDRCYNRATYQCTHCSSTFCLKHGSQHQQTVKEELQCLLEEAKQLYAKLSSLNINSGREHCLNQFKSWMKIIQDKINQQYKEFQMEVDRLHVLANFNREHLIRSLANHMEIKVGHVVMEQLQKDEIDELEINRARNEFVHIQQLFDILCNQPLISINNGVGNEFILNAPRATLRNLNVDGFNWIEEISTKNPFPRIDFSDQNQAHVEETIMHQSTNDCDINYTTVNHIKINKTKRMKTVDQTENTIMYGNRVIVANTCQTEPIVMNQYIVNNFRRAILPSHESAMENTHNFSFMNLPQNIEPEKLPPPPRSQNPTLEKIIGDHHGRDDLSLRSMKLTNADMEIVAYYGILRNMTLTTLDLSYNDIGEDGAQYLANALATNKVTLNQPLCVEYIVNLFLKQTLTTLDLTGNNIGEDGAEHLANALATNKVTLNQPLCVEYIVNLFLNQTLTTLDLTYNDIGEDGAAHLANALTTNKVTLNQSLCVEYIANLFLKQTLTTLDLSCNDIGEDGAEHLANALATNKVTLNQSLCVEYIVNLFLKQTLTRLELVSKDIGPDIAQRIADGVRKNQLRKS</sequence>
<evidence type="ECO:0000256" key="3">
    <source>
        <dbReference type="ARBA" id="ARBA00022737"/>
    </source>
</evidence>
<dbReference type="GO" id="GO:0031267">
    <property type="term" value="F:small GTPase binding"/>
    <property type="evidence" value="ECO:0007669"/>
    <property type="project" value="TreeGrafter"/>
</dbReference>
<dbReference type="Gene3D" id="3.80.10.10">
    <property type="entry name" value="Ribonuclease Inhibitor"/>
    <property type="match status" value="3"/>
</dbReference>
<keyword evidence="3" id="KW-0677">Repeat</keyword>
<dbReference type="SMART" id="SM00368">
    <property type="entry name" value="LRR_RI"/>
    <property type="match status" value="4"/>
</dbReference>
<dbReference type="EMBL" id="CAJNRF010000886">
    <property type="protein sequence ID" value="CAF1985825.1"/>
    <property type="molecule type" value="Genomic_DNA"/>
</dbReference>
<dbReference type="PANTHER" id="PTHR24113">
    <property type="entry name" value="RAN GTPASE-ACTIVATING PROTEIN 1"/>
    <property type="match status" value="1"/>
</dbReference>
<dbReference type="GO" id="GO:0005096">
    <property type="term" value="F:GTPase activator activity"/>
    <property type="evidence" value="ECO:0007669"/>
    <property type="project" value="UniProtKB-KW"/>
</dbReference>
<feature type="coiled-coil region" evidence="4">
    <location>
        <begin position="215"/>
        <end position="242"/>
    </location>
</feature>
<dbReference type="InterPro" id="IPR001611">
    <property type="entry name" value="Leu-rich_rpt"/>
</dbReference>
<dbReference type="SUPFAM" id="SSF52047">
    <property type="entry name" value="RNI-like"/>
    <property type="match status" value="1"/>
</dbReference>
<dbReference type="GO" id="GO:0005634">
    <property type="term" value="C:nucleus"/>
    <property type="evidence" value="ECO:0007669"/>
    <property type="project" value="TreeGrafter"/>
</dbReference>
<dbReference type="Proteomes" id="UP000663856">
    <property type="component" value="Unassembled WGS sequence"/>
</dbReference>
<gene>
    <name evidence="5" type="ORF">WKI299_LOCUS4017</name>
</gene>
<dbReference type="GO" id="GO:0005829">
    <property type="term" value="C:cytosol"/>
    <property type="evidence" value="ECO:0007669"/>
    <property type="project" value="TreeGrafter"/>
</dbReference>
<dbReference type="AlphaFoldDB" id="A0A816MB75"/>
<name>A0A816MB75_9BILA</name>
<dbReference type="InterPro" id="IPR032675">
    <property type="entry name" value="LRR_dom_sf"/>
</dbReference>
<proteinExistence type="predicted"/>
<dbReference type="Pfam" id="PF13516">
    <property type="entry name" value="LRR_6"/>
    <property type="match status" value="4"/>
</dbReference>
<dbReference type="InterPro" id="IPR027038">
    <property type="entry name" value="RanGap"/>
</dbReference>
<dbReference type="PANTHER" id="PTHR24113:SF12">
    <property type="entry name" value="RAN GTPASE-ACTIVATING PROTEIN 1"/>
    <property type="match status" value="1"/>
</dbReference>
<evidence type="ECO:0000256" key="1">
    <source>
        <dbReference type="ARBA" id="ARBA00022468"/>
    </source>
</evidence>
<accession>A0A816MB75</accession>
<evidence type="ECO:0000256" key="2">
    <source>
        <dbReference type="ARBA" id="ARBA00022614"/>
    </source>
</evidence>
<keyword evidence="2" id="KW-0433">Leucine-rich repeat</keyword>
<keyword evidence="4" id="KW-0175">Coiled coil</keyword>
<evidence type="ECO:0000313" key="5">
    <source>
        <dbReference type="EMBL" id="CAF1985825.1"/>
    </source>
</evidence>
<protein>
    <submittedName>
        <fullName evidence="5">Uncharacterized protein</fullName>
    </submittedName>
</protein>
<comment type="caution">
    <text evidence="5">The sequence shown here is derived from an EMBL/GenBank/DDBJ whole genome shotgun (WGS) entry which is preliminary data.</text>
</comment>
<reference evidence="5" key="1">
    <citation type="submission" date="2021-02" db="EMBL/GenBank/DDBJ databases">
        <authorList>
            <person name="Nowell W R."/>
        </authorList>
    </citation>
    <scope>NUCLEOTIDE SEQUENCE</scope>
</reference>
<dbReference type="GO" id="GO:0048471">
    <property type="term" value="C:perinuclear region of cytoplasm"/>
    <property type="evidence" value="ECO:0007669"/>
    <property type="project" value="TreeGrafter"/>
</dbReference>
<evidence type="ECO:0000313" key="6">
    <source>
        <dbReference type="Proteomes" id="UP000663856"/>
    </source>
</evidence>
<dbReference type="GO" id="GO:0006913">
    <property type="term" value="P:nucleocytoplasmic transport"/>
    <property type="evidence" value="ECO:0007669"/>
    <property type="project" value="TreeGrafter"/>
</dbReference>
<evidence type="ECO:0000256" key="4">
    <source>
        <dbReference type="SAM" id="Coils"/>
    </source>
</evidence>